<gene>
    <name evidence="4" type="ORF">JM93_00523</name>
</gene>
<dbReference type="InterPro" id="IPR050109">
    <property type="entry name" value="HTH-type_TetR-like_transc_reg"/>
</dbReference>
<evidence type="ECO:0000313" key="5">
    <source>
        <dbReference type="Proteomes" id="UP000320593"/>
    </source>
</evidence>
<dbReference type="Proteomes" id="UP000320593">
    <property type="component" value="Unassembled WGS sequence"/>
</dbReference>
<keyword evidence="5" id="KW-1185">Reference proteome</keyword>
<dbReference type="PANTHER" id="PTHR30328">
    <property type="entry name" value="TRANSCRIPTIONAL REPRESSOR"/>
    <property type="match status" value="1"/>
</dbReference>
<dbReference type="InterPro" id="IPR009057">
    <property type="entry name" value="Homeodomain-like_sf"/>
</dbReference>
<dbReference type="GO" id="GO:0045892">
    <property type="term" value="P:negative regulation of DNA-templated transcription"/>
    <property type="evidence" value="ECO:0007669"/>
    <property type="project" value="InterPro"/>
</dbReference>
<dbReference type="AlphaFoldDB" id="A0A562TH72"/>
<evidence type="ECO:0000256" key="1">
    <source>
        <dbReference type="ARBA" id="ARBA00023125"/>
    </source>
</evidence>
<feature type="DNA-binding region" description="H-T-H motif" evidence="2">
    <location>
        <begin position="41"/>
        <end position="60"/>
    </location>
</feature>
<dbReference type="EMBL" id="VLLF01000001">
    <property type="protein sequence ID" value="TWI92971.1"/>
    <property type="molecule type" value="Genomic_DNA"/>
</dbReference>
<evidence type="ECO:0000256" key="2">
    <source>
        <dbReference type="PROSITE-ProRule" id="PRU00335"/>
    </source>
</evidence>
<reference evidence="4 5" key="1">
    <citation type="submission" date="2019-07" db="EMBL/GenBank/DDBJ databases">
        <title>Genomic Encyclopedia of Archaeal and Bacterial Type Strains, Phase II (KMG-II): from individual species to whole genera.</title>
        <authorList>
            <person name="Goeker M."/>
        </authorList>
    </citation>
    <scope>NUCLEOTIDE SEQUENCE [LARGE SCALE GENOMIC DNA]</scope>
    <source>
        <strain evidence="4 5">ATCC BAA-252</strain>
    </source>
</reference>
<dbReference type="PRINTS" id="PR00455">
    <property type="entry name" value="HTHTETR"/>
</dbReference>
<dbReference type="Gene3D" id="1.10.357.10">
    <property type="entry name" value="Tetracycline Repressor, domain 2"/>
    <property type="match status" value="1"/>
</dbReference>
<accession>A0A562TH72</accession>
<dbReference type="RefSeq" id="WP_145340485.1">
    <property type="nucleotide sequence ID" value="NZ_SMLY01000087.1"/>
</dbReference>
<dbReference type="SUPFAM" id="SSF48498">
    <property type="entry name" value="Tetracyclin repressor-like, C-terminal domain"/>
    <property type="match status" value="1"/>
</dbReference>
<evidence type="ECO:0000313" key="4">
    <source>
        <dbReference type="EMBL" id="TWI92971.1"/>
    </source>
</evidence>
<dbReference type="Pfam" id="PF08362">
    <property type="entry name" value="TetR_C_3"/>
    <property type="match status" value="1"/>
</dbReference>
<evidence type="ECO:0000259" key="3">
    <source>
        <dbReference type="PROSITE" id="PS50977"/>
    </source>
</evidence>
<proteinExistence type="predicted"/>
<dbReference type="InterPro" id="IPR036271">
    <property type="entry name" value="Tet_transcr_reg_TetR-rel_C_sf"/>
</dbReference>
<comment type="caution">
    <text evidence="4">The sequence shown here is derived from an EMBL/GenBank/DDBJ whole genome shotgun (WGS) entry which is preliminary data.</text>
</comment>
<dbReference type="InterPro" id="IPR001647">
    <property type="entry name" value="HTH_TetR"/>
</dbReference>
<dbReference type="Pfam" id="PF00440">
    <property type="entry name" value="TetR_N"/>
    <property type="match status" value="1"/>
</dbReference>
<dbReference type="SUPFAM" id="SSF46689">
    <property type="entry name" value="Homeodomain-like"/>
    <property type="match status" value="1"/>
</dbReference>
<organism evidence="4 5">
    <name type="scientific">Roseibium hamelinense</name>
    <dbReference type="NCBI Taxonomy" id="150831"/>
    <lineage>
        <taxon>Bacteria</taxon>
        <taxon>Pseudomonadati</taxon>
        <taxon>Pseudomonadota</taxon>
        <taxon>Alphaproteobacteria</taxon>
        <taxon>Hyphomicrobiales</taxon>
        <taxon>Stappiaceae</taxon>
        <taxon>Roseibium</taxon>
    </lineage>
</organism>
<dbReference type="Gene3D" id="1.10.10.60">
    <property type="entry name" value="Homeodomain-like"/>
    <property type="match status" value="1"/>
</dbReference>
<name>A0A562TH72_9HYPH</name>
<dbReference type="OrthoDB" id="2356263at2"/>
<protein>
    <submittedName>
        <fullName evidence="4">TetR family transcriptional regulator</fullName>
    </submittedName>
</protein>
<dbReference type="GO" id="GO:0003677">
    <property type="term" value="F:DNA binding"/>
    <property type="evidence" value="ECO:0007669"/>
    <property type="project" value="UniProtKB-UniRule"/>
</dbReference>
<dbReference type="PANTHER" id="PTHR30328:SF54">
    <property type="entry name" value="HTH-TYPE TRANSCRIPTIONAL REPRESSOR SCO4008"/>
    <property type="match status" value="1"/>
</dbReference>
<dbReference type="PROSITE" id="PS50977">
    <property type="entry name" value="HTH_TETR_2"/>
    <property type="match status" value="1"/>
</dbReference>
<dbReference type="InterPro" id="IPR013573">
    <property type="entry name" value="Tscrpt_reg_YcdC_C"/>
</dbReference>
<keyword evidence="1 2" id="KW-0238">DNA-binding</keyword>
<sequence>MSAVDAVEEPAHLSRIQEKNRALILDAALSEFSKYGFQGATIEKISKAAGMSKSNLLYYFSSKPAVYQAVLAHILDEWLTPLRTLDANGDPAEELSKYIMQKMKVSAEAPEASRLFANEIMQGAPRVMSVLEHELKPLFDEKSQVIQDWIDSGKIEPVDPAHLIFTIWAMTQHYADFESQISALTGSTLGKKAFRSDATSTIIRMVLRGIGLEPAKPNPG</sequence>
<feature type="domain" description="HTH tetR-type" evidence="3">
    <location>
        <begin position="18"/>
        <end position="78"/>
    </location>
</feature>